<evidence type="ECO:0000313" key="8">
    <source>
        <dbReference type="Proteomes" id="UP000031675"/>
    </source>
</evidence>
<keyword evidence="4" id="KW-0067">ATP-binding</keyword>
<dbReference type="InterPro" id="IPR047187">
    <property type="entry name" value="SF1_C_Upf1"/>
</dbReference>
<evidence type="ECO:0000256" key="5">
    <source>
        <dbReference type="SAM" id="MobiDB-lite"/>
    </source>
</evidence>
<dbReference type="RefSeq" id="WP_040273776.1">
    <property type="nucleotide sequence ID" value="NZ_JROO01000026.1"/>
</dbReference>
<dbReference type="GO" id="GO:0043139">
    <property type="term" value="F:5'-3' DNA helicase activity"/>
    <property type="evidence" value="ECO:0007669"/>
    <property type="project" value="TreeGrafter"/>
</dbReference>
<organism evidence="7 8">
    <name type="scientific">Streptomonospora alba</name>
    <dbReference type="NCBI Taxonomy" id="183763"/>
    <lineage>
        <taxon>Bacteria</taxon>
        <taxon>Bacillati</taxon>
        <taxon>Actinomycetota</taxon>
        <taxon>Actinomycetes</taxon>
        <taxon>Streptosporangiales</taxon>
        <taxon>Nocardiopsidaceae</taxon>
        <taxon>Streptomonospora</taxon>
    </lineage>
</organism>
<feature type="region of interest" description="Disordered" evidence="5">
    <location>
        <begin position="546"/>
        <end position="575"/>
    </location>
</feature>
<dbReference type="InterPro" id="IPR050534">
    <property type="entry name" value="Coronavir_polyprotein_1ab"/>
</dbReference>
<dbReference type="InterPro" id="IPR003593">
    <property type="entry name" value="AAA+_ATPase"/>
</dbReference>
<evidence type="ECO:0000259" key="6">
    <source>
        <dbReference type="SMART" id="SM00382"/>
    </source>
</evidence>
<feature type="domain" description="AAA+ ATPase" evidence="6">
    <location>
        <begin position="802"/>
        <end position="991"/>
    </location>
</feature>
<sequence>MFRTEHSRVVSPTDLVDAMECEHRSTLRIAAAAEVPGAPAPTDLDPLIAQQGAAHEQAELDRLRDLFGDGVVAIADPAPTDAALRAAAEATAEAMRAGAPVVYQACFYDDFAPGTAFHGRADFLISTAVDPATGASRPGPQTRYEPWDTKLARNPGPSAILQLTAYAAALERTEAGRGEYMHLITGDRGVHSHRVAEFLPILHGVRQRLLESLSRPPALPDPLWGAPRPSCDGCGYSDLCAAGRAEARHLSLVAGMRTDQARRLDDCGIATIDALARAGDDDRPAAMPRHSFARLREQAALQVRQDATRSAEDPQGTVIAEVYSDEGLAALPPPSPGDVFFDMEGYPYYDGADGRGLEYLFGAVTRADPGEDPAGGETEEFHAFWAHDRSQEKRAFTDFVDFVCERIDADPAAHVYHYASYEADRLKLLAAAFGTREAEVDELLRHRRLVDLYTTVKKSLRVSQRSYSIKYLEPLYLPRNRSGDVTTAASSIDAYADYLAATQAGETERADKIVSGIADYNRDDCASTAYLRDWLEDLRTEHGITARPAGQSELVAEDADERAAERRRRREEQEARLRALADPLLEGVPEDSAQRSPDQRARALLAALVGYYRREENPSWWDYFRRVSAPVEELEADNECLVPLRARLGGWQEPTGRQKLARREIELRADPARPHPFAAGDSVRLLYAGAPGQEADTVNAAVEAASPERLALVETSAPGETYARAPSAVLPGAPVRSAPKDEALWSVAAEAAETLPELPESAGIDVLLRRPPRTAGGAGLPEAAEYGGAPVAAAIAAADRLHSSYLAVQGPPGAGKTYLAARLITHLVASGRTVGVCSTSHKAVENVLTAALHAARTGEPGSAPSGDVQSRLPCAKRPPAKKPDPKAAWDQPKTPKELAAWRAERPAGHLVGGTAWNMANEAMIADPLDVLIIDEAGQFALADTLAVSAAARNLVLLGDPQQLPQVVQGAHGEGAAASALEHLVGGAEIIDPALGYFLDQTRRMHPAVCAPVSQLSYRGMLRAHPSAAERSMSGIPAGLYRYETAHSGRATHSPEEVEAVVAIAADLVGRTFHEPGAVVDREITGEDILVVAPFNLQVRALRQALDTAGLEGVRVGTVDRFQGQEAPAVICSMTVSSAADAARGLDFVLSRNRLNVALSRAQTVAALVYSPQLGASAPRSVAELRVLAGFAGLCESAAPWPASGHPRP</sequence>
<dbReference type="InterPro" id="IPR041679">
    <property type="entry name" value="DNA2/NAM7-like_C"/>
</dbReference>
<evidence type="ECO:0000256" key="4">
    <source>
        <dbReference type="ARBA" id="ARBA00022840"/>
    </source>
</evidence>
<evidence type="ECO:0000313" key="7">
    <source>
        <dbReference type="EMBL" id="KIH98433.1"/>
    </source>
</evidence>
<keyword evidence="8" id="KW-1185">Reference proteome</keyword>
<dbReference type="InterPro" id="IPR027417">
    <property type="entry name" value="P-loop_NTPase"/>
</dbReference>
<feature type="region of interest" description="Disordered" evidence="5">
    <location>
        <begin position="857"/>
        <end position="895"/>
    </location>
</feature>
<dbReference type="STRING" id="183763.LP52_13455"/>
<dbReference type="OrthoDB" id="9757917at2"/>
<evidence type="ECO:0000256" key="1">
    <source>
        <dbReference type="ARBA" id="ARBA00022741"/>
    </source>
</evidence>
<dbReference type="SUPFAM" id="SSF52540">
    <property type="entry name" value="P-loop containing nucleoside triphosphate hydrolases"/>
    <property type="match status" value="1"/>
</dbReference>
<dbReference type="SMART" id="SM00382">
    <property type="entry name" value="AAA"/>
    <property type="match status" value="1"/>
</dbReference>
<dbReference type="Pfam" id="PF13087">
    <property type="entry name" value="AAA_12"/>
    <property type="match status" value="1"/>
</dbReference>
<dbReference type="CDD" id="cd17934">
    <property type="entry name" value="DEXXQc_Upf1-like"/>
    <property type="match status" value="1"/>
</dbReference>
<name>A0A0C2G590_9ACTN</name>
<dbReference type="NCBIfam" id="TIGR03491">
    <property type="entry name" value="TM0106 family RecB-like putative nuclease"/>
    <property type="match status" value="1"/>
</dbReference>
<dbReference type="Proteomes" id="UP000031675">
    <property type="component" value="Unassembled WGS sequence"/>
</dbReference>
<dbReference type="GO" id="GO:0016787">
    <property type="term" value="F:hydrolase activity"/>
    <property type="evidence" value="ECO:0007669"/>
    <property type="project" value="UniProtKB-KW"/>
</dbReference>
<evidence type="ECO:0000256" key="2">
    <source>
        <dbReference type="ARBA" id="ARBA00022801"/>
    </source>
</evidence>
<dbReference type="Gene3D" id="3.40.50.300">
    <property type="entry name" value="P-loop containing nucleotide triphosphate hydrolases"/>
    <property type="match status" value="2"/>
</dbReference>
<dbReference type="Pfam" id="PF13604">
    <property type="entry name" value="AAA_30"/>
    <property type="match status" value="1"/>
</dbReference>
<dbReference type="EMBL" id="JROO01000026">
    <property type="protein sequence ID" value="KIH98433.1"/>
    <property type="molecule type" value="Genomic_DNA"/>
</dbReference>
<dbReference type="AlphaFoldDB" id="A0A0C2G590"/>
<protein>
    <submittedName>
        <fullName evidence="7">ATPase</fullName>
    </submittedName>
</protein>
<dbReference type="InterPro" id="IPR019993">
    <property type="entry name" value="RecB_nuclease_TM0106_put"/>
</dbReference>
<gene>
    <name evidence="7" type="ORF">LP52_13455</name>
</gene>
<dbReference type="PANTHER" id="PTHR43788:SF8">
    <property type="entry name" value="DNA-BINDING PROTEIN SMUBP-2"/>
    <property type="match status" value="1"/>
</dbReference>
<proteinExistence type="predicted"/>
<reference evidence="8" key="1">
    <citation type="journal article" date="2015" name="Chem. Biol.">
        <title>Structure, bioactivity, and resistance mechanism of streptomonomicin, an unusual lasso Peptide from an understudied halophilic actinomycete.</title>
        <authorList>
            <person name="Metelev M."/>
            <person name="Tietz J.I."/>
            <person name="Melby J.O."/>
            <person name="Blair P.M."/>
            <person name="Zhu L."/>
            <person name="Livnat I."/>
            <person name="Severinov K."/>
            <person name="Mitchell D.A."/>
        </authorList>
    </citation>
    <scope>NUCLEOTIDE SEQUENCE [LARGE SCALE GENOMIC DNA]</scope>
    <source>
        <strain evidence="8">YIM 90003</strain>
    </source>
</reference>
<accession>A0A0C2G590</accession>
<keyword evidence="3" id="KW-0347">Helicase</keyword>
<dbReference type="InterPro" id="IPR038720">
    <property type="entry name" value="YprB_RNase_H-like_dom"/>
</dbReference>
<comment type="caution">
    <text evidence="7">The sequence shown here is derived from an EMBL/GenBank/DDBJ whole genome shotgun (WGS) entry which is preliminary data.</text>
</comment>
<keyword evidence="2" id="KW-0378">Hydrolase</keyword>
<dbReference type="Pfam" id="PF13482">
    <property type="entry name" value="RNase_H_2"/>
    <property type="match status" value="1"/>
</dbReference>
<evidence type="ECO:0000256" key="3">
    <source>
        <dbReference type="ARBA" id="ARBA00022806"/>
    </source>
</evidence>
<dbReference type="GO" id="GO:0005524">
    <property type="term" value="F:ATP binding"/>
    <property type="evidence" value="ECO:0007669"/>
    <property type="project" value="UniProtKB-KW"/>
</dbReference>
<dbReference type="CDD" id="cd18808">
    <property type="entry name" value="SF1_C_Upf1"/>
    <property type="match status" value="1"/>
</dbReference>
<keyword evidence="1" id="KW-0547">Nucleotide-binding</keyword>
<dbReference type="PANTHER" id="PTHR43788">
    <property type="entry name" value="DNA2/NAM7 HELICASE FAMILY MEMBER"/>
    <property type="match status" value="1"/>
</dbReference>